<reference evidence="1" key="1">
    <citation type="journal article" date="2019" name="Sci. Rep.">
        <title>Draft genome of Tanacetum cinerariifolium, the natural source of mosquito coil.</title>
        <authorList>
            <person name="Yamashiro T."/>
            <person name="Shiraishi A."/>
            <person name="Satake H."/>
            <person name="Nakayama K."/>
        </authorList>
    </citation>
    <scope>NUCLEOTIDE SEQUENCE</scope>
</reference>
<dbReference type="PANTHER" id="PTHR33977:SF2">
    <property type="entry name" value="OS09G0309100 PROTEIN"/>
    <property type="match status" value="1"/>
</dbReference>
<evidence type="ECO:0000313" key="1">
    <source>
        <dbReference type="EMBL" id="GEX89535.1"/>
    </source>
</evidence>
<accession>A0A699HCU8</accession>
<organism evidence="1">
    <name type="scientific">Tanacetum cinerariifolium</name>
    <name type="common">Dalmatian daisy</name>
    <name type="synonym">Chrysanthemum cinerariifolium</name>
    <dbReference type="NCBI Taxonomy" id="118510"/>
    <lineage>
        <taxon>Eukaryota</taxon>
        <taxon>Viridiplantae</taxon>
        <taxon>Streptophyta</taxon>
        <taxon>Embryophyta</taxon>
        <taxon>Tracheophyta</taxon>
        <taxon>Spermatophyta</taxon>
        <taxon>Magnoliopsida</taxon>
        <taxon>eudicotyledons</taxon>
        <taxon>Gunneridae</taxon>
        <taxon>Pentapetalae</taxon>
        <taxon>asterids</taxon>
        <taxon>campanulids</taxon>
        <taxon>Asterales</taxon>
        <taxon>Asteraceae</taxon>
        <taxon>Asteroideae</taxon>
        <taxon>Anthemideae</taxon>
        <taxon>Anthemidinae</taxon>
        <taxon>Tanacetum</taxon>
    </lineage>
</organism>
<dbReference type="AlphaFoldDB" id="A0A699HCU8"/>
<sequence>MARVETDKYLSQDQVVRWTSWAMGQMKMGRLCFESKRADTYEAESFILGIQTEWRSQQMLRFGHRSFIAVDSTFGIKRLKINSRNALADIIESVAAAVYDRGSSGYSCL</sequence>
<gene>
    <name evidence="1" type="ORF">Tci_361510</name>
</gene>
<comment type="caution">
    <text evidence="1">The sequence shown here is derived from an EMBL/GenBank/DDBJ whole genome shotgun (WGS) entry which is preliminary data.</text>
</comment>
<name>A0A699HCU8_TANCI</name>
<dbReference type="EMBL" id="BKCJ010137347">
    <property type="protein sequence ID" value="GEX89535.1"/>
    <property type="molecule type" value="Genomic_DNA"/>
</dbReference>
<proteinExistence type="predicted"/>
<dbReference type="PANTHER" id="PTHR33977">
    <property type="entry name" value="ZINC ION BINDING PROTEIN"/>
    <property type="match status" value="1"/>
</dbReference>
<protein>
    <submittedName>
        <fullName evidence="1">Zinc finger, SWIM-type</fullName>
    </submittedName>
</protein>